<evidence type="ECO:0000256" key="6">
    <source>
        <dbReference type="RuleBase" id="RU000461"/>
    </source>
</evidence>
<dbReference type="AlphaFoldDB" id="A0AAD2FJD3"/>
<dbReference type="PROSITE" id="PS00086">
    <property type="entry name" value="CYTOCHROME_P450"/>
    <property type="match status" value="1"/>
</dbReference>
<dbReference type="Proteomes" id="UP001295423">
    <property type="component" value="Unassembled WGS sequence"/>
</dbReference>
<gene>
    <name evidence="8" type="ORF">CYCCA115_LOCUS4605</name>
</gene>
<evidence type="ECO:0000256" key="1">
    <source>
        <dbReference type="ARBA" id="ARBA00010617"/>
    </source>
</evidence>
<comment type="caution">
    <text evidence="8">The sequence shown here is derived from an EMBL/GenBank/DDBJ whole genome shotgun (WGS) entry which is preliminary data.</text>
</comment>
<evidence type="ECO:0000256" key="5">
    <source>
        <dbReference type="PIRSR" id="PIRSR602403-1"/>
    </source>
</evidence>
<evidence type="ECO:0000256" key="2">
    <source>
        <dbReference type="ARBA" id="ARBA00022617"/>
    </source>
</evidence>
<dbReference type="GO" id="GO:0016705">
    <property type="term" value="F:oxidoreductase activity, acting on paired donors, with incorporation or reduction of molecular oxygen"/>
    <property type="evidence" value="ECO:0007669"/>
    <property type="project" value="InterPro"/>
</dbReference>
<evidence type="ECO:0000256" key="3">
    <source>
        <dbReference type="ARBA" id="ARBA00022723"/>
    </source>
</evidence>
<evidence type="ECO:0000256" key="4">
    <source>
        <dbReference type="ARBA" id="ARBA00023004"/>
    </source>
</evidence>
<protein>
    <recommendedName>
        <fullName evidence="10">Cytochrome P450</fullName>
    </recommendedName>
</protein>
<comment type="cofactor">
    <cofactor evidence="5">
        <name>heme</name>
        <dbReference type="ChEBI" id="CHEBI:30413"/>
    </cofactor>
</comment>
<dbReference type="InterPro" id="IPR002403">
    <property type="entry name" value="Cyt_P450_E_grp-IV"/>
</dbReference>
<dbReference type="InterPro" id="IPR036396">
    <property type="entry name" value="Cyt_P450_sf"/>
</dbReference>
<dbReference type="GO" id="GO:0020037">
    <property type="term" value="F:heme binding"/>
    <property type="evidence" value="ECO:0007669"/>
    <property type="project" value="InterPro"/>
</dbReference>
<evidence type="ECO:0000256" key="7">
    <source>
        <dbReference type="SAM" id="Phobius"/>
    </source>
</evidence>
<keyword evidence="7" id="KW-0472">Membrane</keyword>
<dbReference type="Gene3D" id="1.10.630.10">
    <property type="entry name" value="Cytochrome P450"/>
    <property type="match status" value="1"/>
</dbReference>
<feature type="transmembrane region" description="Helical" evidence="7">
    <location>
        <begin position="12"/>
        <end position="31"/>
    </location>
</feature>
<dbReference type="Pfam" id="PF00067">
    <property type="entry name" value="p450"/>
    <property type="match status" value="1"/>
</dbReference>
<dbReference type="InterPro" id="IPR050529">
    <property type="entry name" value="CYP450_sterol_14alpha_dmase"/>
</dbReference>
<proteinExistence type="inferred from homology"/>
<dbReference type="InterPro" id="IPR001128">
    <property type="entry name" value="Cyt_P450"/>
</dbReference>
<keyword evidence="7" id="KW-0812">Transmembrane</keyword>
<reference evidence="8" key="1">
    <citation type="submission" date="2023-08" db="EMBL/GenBank/DDBJ databases">
        <authorList>
            <person name="Audoor S."/>
            <person name="Bilcke G."/>
        </authorList>
    </citation>
    <scope>NUCLEOTIDE SEQUENCE</scope>
</reference>
<organism evidence="8 9">
    <name type="scientific">Cylindrotheca closterium</name>
    <dbReference type="NCBI Taxonomy" id="2856"/>
    <lineage>
        <taxon>Eukaryota</taxon>
        <taxon>Sar</taxon>
        <taxon>Stramenopiles</taxon>
        <taxon>Ochrophyta</taxon>
        <taxon>Bacillariophyta</taxon>
        <taxon>Bacillariophyceae</taxon>
        <taxon>Bacillariophycidae</taxon>
        <taxon>Bacillariales</taxon>
        <taxon>Bacillariaceae</taxon>
        <taxon>Cylindrotheca</taxon>
    </lineage>
</organism>
<dbReference type="EMBL" id="CAKOGP040000446">
    <property type="protein sequence ID" value="CAJ1935269.1"/>
    <property type="molecule type" value="Genomic_DNA"/>
</dbReference>
<dbReference type="GO" id="GO:0005506">
    <property type="term" value="F:iron ion binding"/>
    <property type="evidence" value="ECO:0007669"/>
    <property type="project" value="InterPro"/>
</dbReference>
<name>A0AAD2FJD3_9STRA</name>
<sequence length="505" mass="56663">MMSDLLSNDSSFLTLILTAGALIVVPSIIFFSSSKGNNDNNDNNDNNKSNIPWAPGRIPLLGHALKYKKDPGRFLLDSSAAVGDIFKINLAGKRMVVACGPRTQRIIATAPESVFSARQAVADVGFEQMLGPLNVHKGTDLHKGIVKGMWHDDADAHVRLLIQSIRQALQVESTESKRIQPDAKKYNADFMKFIRRVLLRTTIDRFIGSFFLDSWENFDFIDVFMKFQDDLEDVTAKSVILPRFLSLPLLLWPLARRRQKLQITIAERLKKTKPDAKDCGFWLNEVQTTRTHSIDDIAEFIVGLLFAAHKNPAIGAAQSYLMLVEEATIEEMDLCKKEAQMLVKNPSYQAVRESCPLLRRLCLESLRLTAHAIGGIRTAQKDFEIGNNTGKVITKGSTVALTHLSSSLDAKIWKEPSRFILDPKSKERSEELYKNEYTFSVFSHGVHKCPGQQLAVVMLECTVALLLDEYEIEFVKPLPPIDFERATLAQRSGPVLFSLVSNRSE</sequence>
<evidence type="ECO:0000313" key="9">
    <source>
        <dbReference type="Proteomes" id="UP001295423"/>
    </source>
</evidence>
<comment type="similarity">
    <text evidence="1 6">Belongs to the cytochrome P450 family.</text>
</comment>
<evidence type="ECO:0008006" key="10">
    <source>
        <dbReference type="Google" id="ProtNLM"/>
    </source>
</evidence>
<accession>A0AAD2FJD3</accession>
<dbReference type="InterPro" id="IPR017972">
    <property type="entry name" value="Cyt_P450_CS"/>
</dbReference>
<feature type="binding site" description="axial binding residue" evidence="5">
    <location>
        <position position="449"/>
    </location>
    <ligand>
        <name>heme</name>
        <dbReference type="ChEBI" id="CHEBI:30413"/>
    </ligand>
    <ligandPart>
        <name>Fe</name>
        <dbReference type="ChEBI" id="CHEBI:18248"/>
    </ligandPart>
</feature>
<keyword evidence="4 5" id="KW-0408">Iron</keyword>
<keyword evidence="6" id="KW-0503">Monooxygenase</keyword>
<keyword evidence="6" id="KW-0560">Oxidoreductase</keyword>
<dbReference type="PRINTS" id="PR00465">
    <property type="entry name" value="EP450IV"/>
</dbReference>
<keyword evidence="2 5" id="KW-0349">Heme</keyword>
<dbReference type="GO" id="GO:0004497">
    <property type="term" value="F:monooxygenase activity"/>
    <property type="evidence" value="ECO:0007669"/>
    <property type="project" value="UniProtKB-KW"/>
</dbReference>
<evidence type="ECO:0000313" key="8">
    <source>
        <dbReference type="EMBL" id="CAJ1935269.1"/>
    </source>
</evidence>
<keyword evidence="3 5" id="KW-0479">Metal-binding</keyword>
<keyword evidence="9" id="KW-1185">Reference proteome</keyword>
<dbReference type="SUPFAM" id="SSF48264">
    <property type="entry name" value="Cytochrome P450"/>
    <property type="match status" value="1"/>
</dbReference>
<keyword evidence="7" id="KW-1133">Transmembrane helix</keyword>
<dbReference type="PANTHER" id="PTHR24304:SF2">
    <property type="entry name" value="24-HYDROXYCHOLESTEROL 7-ALPHA-HYDROXYLASE"/>
    <property type="match status" value="1"/>
</dbReference>
<dbReference type="PANTHER" id="PTHR24304">
    <property type="entry name" value="CYTOCHROME P450 FAMILY 7"/>
    <property type="match status" value="1"/>
</dbReference>